<feature type="non-terminal residue" evidence="1">
    <location>
        <position position="1"/>
    </location>
</feature>
<feature type="non-terminal residue" evidence="1">
    <location>
        <position position="146"/>
    </location>
</feature>
<keyword evidence="2" id="KW-1185">Reference proteome</keyword>
<dbReference type="EMBL" id="BTSX01000006">
    <property type="protein sequence ID" value="GMT03598.1"/>
    <property type="molecule type" value="Genomic_DNA"/>
</dbReference>
<protein>
    <recommendedName>
        <fullName evidence="3">CX domain-containing protein</fullName>
    </recommendedName>
</protein>
<sequence>LEYKIVIGLLDATHHNESNTRFIVHPEKPILCIEYESGNGRGNATICDVTKQQRISRCFNELISVFRHKIALHSLLSVLKNSWFCLPPTFCCELKCCDRSAPYYKILTGCSLLLLFAPLCLAMYRMTAADDVEEKKPNEGRMQETR</sequence>
<evidence type="ECO:0008006" key="3">
    <source>
        <dbReference type="Google" id="ProtNLM"/>
    </source>
</evidence>
<name>A0AAV5UAY2_9BILA</name>
<reference evidence="1" key="1">
    <citation type="submission" date="2023-10" db="EMBL/GenBank/DDBJ databases">
        <title>Genome assembly of Pristionchus species.</title>
        <authorList>
            <person name="Yoshida K."/>
            <person name="Sommer R.J."/>
        </authorList>
    </citation>
    <scope>NUCLEOTIDE SEQUENCE</scope>
    <source>
        <strain evidence="1">RS0144</strain>
    </source>
</reference>
<accession>A0AAV5UAY2</accession>
<evidence type="ECO:0000313" key="2">
    <source>
        <dbReference type="Proteomes" id="UP001432027"/>
    </source>
</evidence>
<organism evidence="1 2">
    <name type="scientific">Pristionchus entomophagus</name>
    <dbReference type="NCBI Taxonomy" id="358040"/>
    <lineage>
        <taxon>Eukaryota</taxon>
        <taxon>Metazoa</taxon>
        <taxon>Ecdysozoa</taxon>
        <taxon>Nematoda</taxon>
        <taxon>Chromadorea</taxon>
        <taxon>Rhabditida</taxon>
        <taxon>Rhabditina</taxon>
        <taxon>Diplogasteromorpha</taxon>
        <taxon>Diplogasteroidea</taxon>
        <taxon>Neodiplogasteridae</taxon>
        <taxon>Pristionchus</taxon>
    </lineage>
</organism>
<gene>
    <name evidence="1" type="ORF">PENTCL1PPCAC_25772</name>
</gene>
<dbReference type="AlphaFoldDB" id="A0AAV5UAY2"/>
<comment type="caution">
    <text evidence="1">The sequence shown here is derived from an EMBL/GenBank/DDBJ whole genome shotgun (WGS) entry which is preliminary data.</text>
</comment>
<proteinExistence type="predicted"/>
<evidence type="ECO:0000313" key="1">
    <source>
        <dbReference type="EMBL" id="GMT03598.1"/>
    </source>
</evidence>
<dbReference type="Proteomes" id="UP001432027">
    <property type="component" value="Unassembled WGS sequence"/>
</dbReference>